<gene>
    <name evidence="4" type="ORF">ZIOFF_048871</name>
</gene>
<keyword evidence="5" id="KW-1185">Reference proteome</keyword>
<dbReference type="InterPro" id="IPR006222">
    <property type="entry name" value="GCVT_N"/>
</dbReference>
<protein>
    <recommendedName>
        <fullName evidence="3">GCVT N-terminal domain-containing protein</fullName>
    </recommendedName>
</protein>
<evidence type="ECO:0000259" key="3">
    <source>
        <dbReference type="Pfam" id="PF01571"/>
    </source>
</evidence>
<dbReference type="PANTHER" id="PTHR34112">
    <property type="entry name" value="C-JUN-AMINO-TERMINAL KINASE-INTERACTING PROTEIN"/>
    <property type="match status" value="1"/>
</dbReference>
<name>A0A8J5FRU0_ZINOF</name>
<dbReference type="InterPro" id="IPR027266">
    <property type="entry name" value="TrmE/GcvT-like"/>
</dbReference>
<keyword evidence="1" id="KW-0809">Transit peptide</keyword>
<evidence type="ECO:0000313" key="5">
    <source>
        <dbReference type="Proteomes" id="UP000734854"/>
    </source>
</evidence>
<evidence type="ECO:0000256" key="2">
    <source>
        <dbReference type="SAM" id="MobiDB-lite"/>
    </source>
</evidence>
<sequence>MMEAFNRCLASPVHDSRLLGFSGLLSARGHCGVGFIRSAQPARFTSKSSIPTCRTLRCSPSAIPFDVSPPPIEEDPEFKIAEGVDREYDIAETFADDNMAIDAAFDEVAIADLSHFGRLRVTGEDRVQFLHNQSTAKFDDLTEGEGCDTVLVTATARTIDIAHAWVMKNAVLLFLSPSTSKSITEMLNKYEILYFIILLNNQSFSCTFPLLLVQTLLMLDVKAYVALTFFHPEYIFYADKVEIHDITKQTYFFTLMGPKSSTVVASFLSNGNVRSWRSCWATVCLLLVKNCYWQVNGTPVTIGVGSILFKDGFSFMLSSASARSVWRSLLSHGAIPMGINAWERLRVLQGRPAPGRELTKDYNVLEAGLSMAVSVDKGCYKGQETISRLITYDGVKQRLWGIRLSGQAEPGSSIMQDGNKVGVLSSYSIGRKDGDHVGLAYVKRRINSAEVEVGDVKGTLVDAPFLSYSNLGEGFSALCPFRGSFQLVASNRPFFHSDAGMEQSEPALVPQWYRFANGSTSNNVVRASSSKHFDGNDVDFGMRNRTLGDQDQNIRSLSSNSSVSHNKSSFAKSQIYSSFRRSRDRNQDKDFDRRDSENRSVFVDNGFNCRVSSPKSEKDDLRNFESTIEGRQVEPWSKRLGSSGNNSVPHGGAAISSISSTAFEKDFPTLRVDGRQGFSDGAGVSPLGVRTSVQSLPISSPVIIGTSVLAEVPVKVETTGTVSSPVPQAVSIGQVSAAGSTMAETLAQPPPQVDTLQLSVDTQRIEELTLKKCKQLIPVTPMPKASSSSLIEKAKLKVARKGEFGHLNKTGQQPHVNLTVRPPAKFDTTKTAVPGNFQVLYREKNEISPTAKNGLGVSKMNFGHVPAAAVIPLKSPTDQRLRVDSRNGVSTQNSSGERKPLFQAQNRTDFFNLLRKKSLTCTSAVPESASVLSPSSLEIADVENKKITSPLDASPCSDVTVDPEEEAFLQSLGWDKNAGEDALTEEEINAFLKKYDKQRPFKRHAIESQQESEPERGGADA</sequence>
<feature type="compositionally biased region" description="Low complexity" evidence="2">
    <location>
        <begin position="556"/>
        <end position="569"/>
    </location>
</feature>
<dbReference type="SUPFAM" id="SSF103025">
    <property type="entry name" value="Folate-binding domain"/>
    <property type="match status" value="1"/>
</dbReference>
<evidence type="ECO:0000256" key="1">
    <source>
        <dbReference type="ARBA" id="ARBA00022946"/>
    </source>
</evidence>
<dbReference type="Gene3D" id="3.30.1360.120">
    <property type="entry name" value="Probable tRNA modification gtpase trme, domain 1"/>
    <property type="match status" value="2"/>
</dbReference>
<dbReference type="AlphaFoldDB" id="A0A8J5FRU0"/>
<dbReference type="NCBIfam" id="TIGR03317">
    <property type="entry name" value="ygfZ_signature"/>
    <property type="match status" value="1"/>
</dbReference>
<feature type="domain" description="GCVT N-terminal" evidence="3">
    <location>
        <begin position="239"/>
        <end position="377"/>
    </location>
</feature>
<feature type="compositionally biased region" description="Basic and acidic residues" evidence="2">
    <location>
        <begin position="536"/>
        <end position="548"/>
    </location>
</feature>
<organism evidence="4 5">
    <name type="scientific">Zingiber officinale</name>
    <name type="common">Ginger</name>
    <name type="synonym">Amomum zingiber</name>
    <dbReference type="NCBI Taxonomy" id="94328"/>
    <lineage>
        <taxon>Eukaryota</taxon>
        <taxon>Viridiplantae</taxon>
        <taxon>Streptophyta</taxon>
        <taxon>Embryophyta</taxon>
        <taxon>Tracheophyta</taxon>
        <taxon>Spermatophyta</taxon>
        <taxon>Magnoliopsida</taxon>
        <taxon>Liliopsida</taxon>
        <taxon>Zingiberales</taxon>
        <taxon>Zingiberaceae</taxon>
        <taxon>Zingiber</taxon>
    </lineage>
</organism>
<reference evidence="4 5" key="1">
    <citation type="submission" date="2020-08" db="EMBL/GenBank/DDBJ databases">
        <title>Plant Genome Project.</title>
        <authorList>
            <person name="Zhang R.-G."/>
        </authorList>
    </citation>
    <scope>NUCLEOTIDE SEQUENCE [LARGE SCALE GENOMIC DNA]</scope>
    <source>
        <tissue evidence="4">Rhizome</tissue>
    </source>
</reference>
<proteinExistence type="predicted"/>
<feature type="region of interest" description="Disordered" evidence="2">
    <location>
        <begin position="536"/>
        <end position="569"/>
    </location>
</feature>
<comment type="caution">
    <text evidence="4">The sequence shown here is derived from an EMBL/GenBank/DDBJ whole genome shotgun (WGS) entry which is preliminary data.</text>
</comment>
<dbReference type="EMBL" id="JACMSC010000013">
    <property type="protein sequence ID" value="KAG6493868.1"/>
    <property type="molecule type" value="Genomic_DNA"/>
</dbReference>
<dbReference type="Pfam" id="PF01571">
    <property type="entry name" value="GCV_T"/>
    <property type="match status" value="1"/>
</dbReference>
<accession>A0A8J5FRU0</accession>
<dbReference type="InterPro" id="IPR017703">
    <property type="entry name" value="YgfZ/GCV_T_CS"/>
</dbReference>
<feature type="region of interest" description="Disordered" evidence="2">
    <location>
        <begin position="1002"/>
        <end position="1021"/>
    </location>
</feature>
<dbReference type="Proteomes" id="UP000734854">
    <property type="component" value="Unassembled WGS sequence"/>
</dbReference>
<dbReference type="PANTHER" id="PTHR34112:SF13">
    <property type="entry name" value="OS04G0448200 PROTEIN"/>
    <property type="match status" value="1"/>
</dbReference>
<evidence type="ECO:0000313" key="4">
    <source>
        <dbReference type="EMBL" id="KAG6493868.1"/>
    </source>
</evidence>